<feature type="transmembrane region" description="Helical" evidence="10">
    <location>
        <begin position="336"/>
        <end position="356"/>
    </location>
</feature>
<evidence type="ECO:0000313" key="13">
    <source>
        <dbReference type="EMBL" id="MDK3018901.1"/>
    </source>
</evidence>
<feature type="region of interest" description="Disordered" evidence="11">
    <location>
        <begin position="469"/>
        <end position="491"/>
    </location>
</feature>
<dbReference type="Pfam" id="PF00122">
    <property type="entry name" value="E1-E2_ATPase"/>
    <property type="match status" value="1"/>
</dbReference>
<evidence type="ECO:0000256" key="1">
    <source>
        <dbReference type="ARBA" id="ARBA00004127"/>
    </source>
</evidence>
<dbReference type="InterPro" id="IPR001757">
    <property type="entry name" value="P_typ_ATPase"/>
</dbReference>
<evidence type="ECO:0000256" key="11">
    <source>
        <dbReference type="SAM" id="MobiDB-lite"/>
    </source>
</evidence>
<dbReference type="InterPro" id="IPR059000">
    <property type="entry name" value="ATPase_P-type_domA"/>
</dbReference>
<dbReference type="PROSITE" id="PS50846">
    <property type="entry name" value="HMA_2"/>
    <property type="match status" value="1"/>
</dbReference>
<dbReference type="InterPro" id="IPR017969">
    <property type="entry name" value="Heavy-metal-associated_CS"/>
</dbReference>
<keyword evidence="3 10" id="KW-0812">Transmembrane</keyword>
<organism evidence="13 14">
    <name type="scientific">Pseudodonghicola flavimaris</name>
    <dbReference type="NCBI Taxonomy" id="3050036"/>
    <lineage>
        <taxon>Bacteria</taxon>
        <taxon>Pseudomonadati</taxon>
        <taxon>Pseudomonadota</taxon>
        <taxon>Alphaproteobacteria</taxon>
        <taxon>Rhodobacterales</taxon>
        <taxon>Paracoccaceae</taxon>
        <taxon>Pseudodonghicola</taxon>
    </lineage>
</organism>
<keyword evidence="10" id="KW-1003">Cell membrane</keyword>
<dbReference type="InterPro" id="IPR008250">
    <property type="entry name" value="ATPase_P-typ_transduc_dom_A_sf"/>
</dbReference>
<keyword evidence="7" id="KW-1278">Translocase</keyword>
<dbReference type="InterPro" id="IPR006121">
    <property type="entry name" value="HMA_dom"/>
</dbReference>
<sequence>MRRLFAIDGLACAGCARGLENRLSALPGVNRAGVHYLTGSALIDWDDTALSPEALARATAAAGYRMIERLRPEETSAALGREIHRLGVRLAVAVVAGMWSMLPAIVIYLTDLSPTVSWWLALASGIFALPVVFWAGSGFLWMAWRSIRLRSPGMDLLVSIGTLSACLASGWALWQGQSVVWFDTATMLVTLLLFGRLVDVVTRRRAIDALSAMEAAAPELARVETPDGWHTRPCAEVAPGQRVAVDAGAPISMDGVVVSGRSQVNRAVLTGETRLVPVGPGDRVEAGALNLGQRLILRVERAHGDREIDRMGGAIALEIARRGAARSVADTWAERLSIAIPVLGGLAGLAGLLLGLGPEESLLRALTLLVGVCPCALSIALPLAQMRAAQVAAEGGLRLRDPEGFAALARARSIVFDKTGTLTEGRLRVAALRPADGWSGTDLLALAARAETGIRHPIAEAIVTAHGGELGEGGQRLPRGAEARTPEGGQVRVSAGAEQGLEGRSWLQVTLEGRPVGEIALADTPARGAAEMIACLRAEGLALRIATGDGAGAAMGLARDLGLSPAEVRHGCTPADKVALIETLPKPVIFVGDGVNDGPALAAAECGISVASAHSAAAQTADVVVTAGGLDRVLAARALSRRFGRIARENLVLALAYNAVIVPAAFTGVLGPAAAALAMLASSVSVVLNSQRLGSRAGAGPGADTATVLPVTG</sequence>
<dbReference type="InterPro" id="IPR036412">
    <property type="entry name" value="HAD-like_sf"/>
</dbReference>
<keyword evidence="6 10" id="KW-0067">ATP-binding</keyword>
<keyword evidence="14" id="KW-1185">Reference proteome</keyword>
<dbReference type="Gene3D" id="1.20.1110.10">
    <property type="entry name" value="Calcium-transporting ATPase, transmembrane domain"/>
    <property type="match status" value="1"/>
</dbReference>
<dbReference type="Gene3D" id="2.70.150.10">
    <property type="entry name" value="Calcium-transporting ATPase, cytoplasmic transduction domain A"/>
    <property type="match status" value="1"/>
</dbReference>
<feature type="transmembrane region" description="Helical" evidence="10">
    <location>
        <begin position="156"/>
        <end position="174"/>
    </location>
</feature>
<feature type="transmembrane region" description="Helical" evidence="10">
    <location>
        <begin position="116"/>
        <end position="144"/>
    </location>
</feature>
<dbReference type="Pfam" id="PF00403">
    <property type="entry name" value="HMA"/>
    <property type="match status" value="1"/>
</dbReference>
<evidence type="ECO:0000256" key="7">
    <source>
        <dbReference type="ARBA" id="ARBA00022967"/>
    </source>
</evidence>
<comment type="similarity">
    <text evidence="2 10">Belongs to the cation transport ATPase (P-type) (TC 3.A.3) family. Type IB subfamily.</text>
</comment>
<evidence type="ECO:0000256" key="6">
    <source>
        <dbReference type="ARBA" id="ARBA00022840"/>
    </source>
</evidence>
<evidence type="ECO:0000256" key="8">
    <source>
        <dbReference type="ARBA" id="ARBA00022989"/>
    </source>
</evidence>
<dbReference type="Proteomes" id="UP001243757">
    <property type="component" value="Unassembled WGS sequence"/>
</dbReference>
<keyword evidence="9 10" id="KW-0472">Membrane</keyword>
<dbReference type="InterPro" id="IPR036163">
    <property type="entry name" value="HMA_dom_sf"/>
</dbReference>
<dbReference type="Gene3D" id="3.40.1110.10">
    <property type="entry name" value="Calcium-transporting ATPase, cytoplasmic domain N"/>
    <property type="match status" value="1"/>
</dbReference>
<evidence type="ECO:0000256" key="9">
    <source>
        <dbReference type="ARBA" id="ARBA00023136"/>
    </source>
</evidence>
<evidence type="ECO:0000256" key="2">
    <source>
        <dbReference type="ARBA" id="ARBA00006024"/>
    </source>
</evidence>
<comment type="subcellular location">
    <subcellularLocation>
        <location evidence="10">Cell membrane</location>
    </subcellularLocation>
    <subcellularLocation>
        <location evidence="1">Endomembrane system</location>
        <topology evidence="1">Multi-pass membrane protein</topology>
    </subcellularLocation>
</comment>
<evidence type="ECO:0000256" key="3">
    <source>
        <dbReference type="ARBA" id="ARBA00022692"/>
    </source>
</evidence>
<dbReference type="SUPFAM" id="SSF81653">
    <property type="entry name" value="Calcium ATPase, transduction domain A"/>
    <property type="match status" value="1"/>
</dbReference>
<dbReference type="Pfam" id="PF00702">
    <property type="entry name" value="Hydrolase"/>
    <property type="match status" value="1"/>
</dbReference>
<evidence type="ECO:0000259" key="12">
    <source>
        <dbReference type="PROSITE" id="PS50846"/>
    </source>
</evidence>
<dbReference type="PANTHER" id="PTHR43520:SF8">
    <property type="entry name" value="P-TYPE CU(+) TRANSPORTER"/>
    <property type="match status" value="1"/>
</dbReference>
<evidence type="ECO:0000256" key="5">
    <source>
        <dbReference type="ARBA" id="ARBA00022741"/>
    </source>
</evidence>
<dbReference type="EMBL" id="JASNJD010000010">
    <property type="protein sequence ID" value="MDK3018901.1"/>
    <property type="molecule type" value="Genomic_DNA"/>
</dbReference>
<feature type="transmembrane region" description="Helical" evidence="10">
    <location>
        <begin position="362"/>
        <end position="384"/>
    </location>
</feature>
<accession>A0ABT7F2S0</accession>
<keyword evidence="5 10" id="KW-0547">Nucleotide-binding</keyword>
<dbReference type="SUPFAM" id="SSF81665">
    <property type="entry name" value="Calcium ATPase, transmembrane domain M"/>
    <property type="match status" value="1"/>
</dbReference>
<dbReference type="PROSITE" id="PS00154">
    <property type="entry name" value="ATPASE_E1_E2"/>
    <property type="match status" value="1"/>
</dbReference>
<dbReference type="Gene3D" id="3.40.50.1000">
    <property type="entry name" value="HAD superfamily/HAD-like"/>
    <property type="match status" value="1"/>
</dbReference>
<dbReference type="NCBIfam" id="TIGR01525">
    <property type="entry name" value="ATPase-IB_hvy"/>
    <property type="match status" value="1"/>
</dbReference>
<dbReference type="InterPro" id="IPR023214">
    <property type="entry name" value="HAD_sf"/>
</dbReference>
<dbReference type="InterPro" id="IPR023298">
    <property type="entry name" value="ATPase_P-typ_TM_dom_sf"/>
</dbReference>
<keyword evidence="8 10" id="KW-1133">Transmembrane helix</keyword>
<proteinExistence type="inferred from homology"/>
<protein>
    <submittedName>
        <fullName evidence="13">Cation-translocating P-type ATPase</fullName>
    </submittedName>
</protein>
<evidence type="ECO:0000256" key="10">
    <source>
        <dbReference type="RuleBase" id="RU362081"/>
    </source>
</evidence>
<dbReference type="PRINTS" id="PR00120">
    <property type="entry name" value="HATPASE"/>
</dbReference>
<dbReference type="NCBIfam" id="TIGR01494">
    <property type="entry name" value="ATPase_P-type"/>
    <property type="match status" value="1"/>
</dbReference>
<evidence type="ECO:0000313" key="14">
    <source>
        <dbReference type="Proteomes" id="UP001243757"/>
    </source>
</evidence>
<dbReference type="InterPro" id="IPR023299">
    <property type="entry name" value="ATPase_P-typ_cyto_dom_N"/>
</dbReference>
<dbReference type="InterPro" id="IPR018303">
    <property type="entry name" value="ATPase_P-typ_P_site"/>
</dbReference>
<name>A0ABT7F2S0_9RHOB</name>
<reference evidence="13 14" key="1">
    <citation type="submission" date="2023-05" db="EMBL/GenBank/DDBJ databases">
        <title>Pseudodonghicola sp. nov.</title>
        <authorList>
            <person name="Huang J."/>
        </authorList>
    </citation>
    <scope>NUCLEOTIDE SEQUENCE [LARGE SCALE GENOMIC DNA]</scope>
    <source>
        <strain evidence="13 14">IC7</strain>
    </source>
</reference>
<dbReference type="SUPFAM" id="SSF55008">
    <property type="entry name" value="HMA, heavy metal-associated domain"/>
    <property type="match status" value="1"/>
</dbReference>
<comment type="caution">
    <text evidence="13">The sequence shown here is derived from an EMBL/GenBank/DDBJ whole genome shotgun (WGS) entry which is preliminary data.</text>
</comment>
<feature type="transmembrane region" description="Helical" evidence="10">
    <location>
        <begin position="651"/>
        <end position="680"/>
    </location>
</feature>
<feature type="transmembrane region" description="Helical" evidence="10">
    <location>
        <begin position="180"/>
        <end position="198"/>
    </location>
</feature>
<dbReference type="RefSeq" id="WP_284481707.1">
    <property type="nucleotide sequence ID" value="NZ_JASNJD010000010.1"/>
</dbReference>
<feature type="domain" description="HMA" evidence="12">
    <location>
        <begin position="1"/>
        <end position="67"/>
    </location>
</feature>
<evidence type="ECO:0000256" key="4">
    <source>
        <dbReference type="ARBA" id="ARBA00022723"/>
    </source>
</evidence>
<dbReference type="CDD" id="cd00371">
    <property type="entry name" value="HMA"/>
    <property type="match status" value="1"/>
</dbReference>
<dbReference type="Gene3D" id="3.30.70.100">
    <property type="match status" value="1"/>
</dbReference>
<gene>
    <name evidence="13" type="ORF">QO033_14545</name>
</gene>
<dbReference type="SUPFAM" id="SSF56784">
    <property type="entry name" value="HAD-like"/>
    <property type="match status" value="1"/>
</dbReference>
<keyword evidence="4 10" id="KW-0479">Metal-binding</keyword>
<dbReference type="PROSITE" id="PS01047">
    <property type="entry name" value="HMA_1"/>
    <property type="match status" value="1"/>
</dbReference>
<dbReference type="InterPro" id="IPR027256">
    <property type="entry name" value="P-typ_ATPase_IB"/>
</dbReference>
<dbReference type="PRINTS" id="PR00119">
    <property type="entry name" value="CATATPASE"/>
</dbReference>
<dbReference type="PANTHER" id="PTHR43520">
    <property type="entry name" value="ATP7, ISOFORM B"/>
    <property type="match status" value="1"/>
</dbReference>
<feature type="transmembrane region" description="Helical" evidence="10">
    <location>
        <begin position="90"/>
        <end position="110"/>
    </location>
</feature>